<sequence length="85" mass="9175">MDRLDRSDAMASQNTNAKQHLRCVIEVTGNPITSTPTTLKFLTPHKDDNAPVTLLVFRMSMSGADCLPASGPTAGLPTYTINKND</sequence>
<dbReference type="AlphaFoldDB" id="A0A2H1WAA7"/>
<proteinExistence type="predicted"/>
<accession>A0A2H1WAA7</accession>
<reference evidence="1" key="1">
    <citation type="submission" date="2016-07" db="EMBL/GenBank/DDBJ databases">
        <authorList>
            <person name="Bretaudeau A."/>
        </authorList>
    </citation>
    <scope>NUCLEOTIDE SEQUENCE</scope>
    <source>
        <strain evidence="1">Rice</strain>
        <tissue evidence="1">Whole body</tissue>
    </source>
</reference>
<dbReference type="EMBL" id="ODYU01007312">
    <property type="protein sequence ID" value="SOQ49983.1"/>
    <property type="molecule type" value="Genomic_DNA"/>
</dbReference>
<protein>
    <submittedName>
        <fullName evidence="1">SFRICE_017728</fullName>
    </submittedName>
</protein>
<organism evidence="1">
    <name type="scientific">Spodoptera frugiperda</name>
    <name type="common">Fall armyworm</name>
    <dbReference type="NCBI Taxonomy" id="7108"/>
    <lineage>
        <taxon>Eukaryota</taxon>
        <taxon>Metazoa</taxon>
        <taxon>Ecdysozoa</taxon>
        <taxon>Arthropoda</taxon>
        <taxon>Hexapoda</taxon>
        <taxon>Insecta</taxon>
        <taxon>Pterygota</taxon>
        <taxon>Neoptera</taxon>
        <taxon>Endopterygota</taxon>
        <taxon>Lepidoptera</taxon>
        <taxon>Glossata</taxon>
        <taxon>Ditrysia</taxon>
        <taxon>Noctuoidea</taxon>
        <taxon>Noctuidae</taxon>
        <taxon>Amphipyrinae</taxon>
        <taxon>Spodoptera</taxon>
    </lineage>
</organism>
<evidence type="ECO:0000313" key="1">
    <source>
        <dbReference type="EMBL" id="SOQ49983.1"/>
    </source>
</evidence>
<gene>
    <name evidence="1" type="ORF">SFRICE_017728</name>
</gene>
<name>A0A2H1WAA7_SPOFR</name>